<proteinExistence type="predicted"/>
<accession>A0A858RGR0</accession>
<dbReference type="EMBL" id="CP051774">
    <property type="protein sequence ID" value="QJE95771.1"/>
    <property type="molecule type" value="Genomic_DNA"/>
</dbReference>
<keyword evidence="2" id="KW-1185">Reference proteome</keyword>
<reference evidence="1 2" key="1">
    <citation type="submission" date="2020-04" db="EMBL/GenBank/DDBJ databases">
        <title>Luteolibacter sp. G-1-1-1 isolated from soil.</title>
        <authorList>
            <person name="Dahal R.H."/>
        </authorList>
    </citation>
    <scope>NUCLEOTIDE SEQUENCE [LARGE SCALE GENOMIC DNA]</scope>
    <source>
        <strain evidence="1 2">G-1-1-1</strain>
    </source>
</reference>
<protein>
    <recommendedName>
        <fullName evidence="3">DUF695 domain-containing protein</fullName>
    </recommendedName>
</protein>
<sequence>MSIFSRLFKKPEAEAEEQAVELTFKERVESFWAWFSSVSDRFYQTIESEGTRPLIDEISTKVDELFPGMAWVFGPGEKGEGHSLTLSGEGILTKQLLAAYWLSRAPRLNGWTFYAARQPSDDPGGFSIRMGELTFKPIEFWVTPEIDEENEHLDLTVWHPLADKVDDNLRQTALFLVLDEILGEFGTGRWIGSMEFSQKQLGRSMPISELTSFIEETRAERGWKMWTPGETWMSYGIPPEKMSDTGPRLDTIAGSTACWNPLRDFLDGDEEIPFDGFHADWIYLAFDTRALPSEATVDAREAMADVISEDLTKALSGRPLGGAIGRSKSYIDFLIYDGSRSIGIIREAARRAGLPENTRLEYLANSKRNSGMPLFGN</sequence>
<gene>
    <name evidence="1" type="ORF">HHL09_08220</name>
</gene>
<dbReference type="RefSeq" id="WP_169454084.1">
    <property type="nucleotide sequence ID" value="NZ_CP051774.1"/>
</dbReference>
<dbReference type="KEGG" id="luo:HHL09_08220"/>
<evidence type="ECO:0008006" key="3">
    <source>
        <dbReference type="Google" id="ProtNLM"/>
    </source>
</evidence>
<name>A0A858RGR0_9BACT</name>
<dbReference type="AlphaFoldDB" id="A0A858RGR0"/>
<evidence type="ECO:0000313" key="2">
    <source>
        <dbReference type="Proteomes" id="UP000501812"/>
    </source>
</evidence>
<dbReference type="Proteomes" id="UP000501812">
    <property type="component" value="Chromosome"/>
</dbReference>
<evidence type="ECO:0000313" key="1">
    <source>
        <dbReference type="EMBL" id="QJE95771.1"/>
    </source>
</evidence>
<organism evidence="1 2">
    <name type="scientific">Luteolibacter luteus</name>
    <dbReference type="NCBI Taxonomy" id="2728835"/>
    <lineage>
        <taxon>Bacteria</taxon>
        <taxon>Pseudomonadati</taxon>
        <taxon>Verrucomicrobiota</taxon>
        <taxon>Verrucomicrobiia</taxon>
        <taxon>Verrucomicrobiales</taxon>
        <taxon>Verrucomicrobiaceae</taxon>
        <taxon>Luteolibacter</taxon>
    </lineage>
</organism>